<dbReference type="InterPro" id="IPR019734">
    <property type="entry name" value="TPR_rpt"/>
</dbReference>
<dbReference type="InterPro" id="IPR033396">
    <property type="entry name" value="DUF5107"/>
</dbReference>
<dbReference type="InterPro" id="IPR011990">
    <property type="entry name" value="TPR-like_helical_dom_sf"/>
</dbReference>
<dbReference type="Gene3D" id="1.25.40.10">
    <property type="entry name" value="Tetratricopeptide repeat domain"/>
    <property type="match status" value="2"/>
</dbReference>
<evidence type="ECO:0000259" key="1">
    <source>
        <dbReference type="Pfam" id="PF17128"/>
    </source>
</evidence>
<dbReference type="EMBL" id="JAUHQA010000001">
    <property type="protein sequence ID" value="MDN4481063.1"/>
    <property type="molecule type" value="Genomic_DNA"/>
</dbReference>
<gene>
    <name evidence="2" type="ORF">QQX02_09035</name>
</gene>
<keyword evidence="3" id="KW-1185">Reference proteome</keyword>
<dbReference type="Pfam" id="PF17128">
    <property type="entry name" value="DUF5107"/>
    <property type="match status" value="1"/>
</dbReference>
<proteinExistence type="predicted"/>
<accession>A0ABT8GI05</accession>
<dbReference type="RefSeq" id="WP_301142572.1">
    <property type="nucleotide sequence ID" value="NZ_JAUHQA010000001.1"/>
</dbReference>
<protein>
    <submittedName>
        <fullName evidence="2">DUF5107 domain-containing protein</fullName>
    </submittedName>
</protein>
<dbReference type="SUPFAM" id="SSF48452">
    <property type="entry name" value="TPR-like"/>
    <property type="match status" value="2"/>
</dbReference>
<feature type="domain" description="DUF5107" evidence="1">
    <location>
        <begin position="65"/>
        <end position="376"/>
    </location>
</feature>
<comment type="caution">
    <text evidence="2">The sequence shown here is derived from an EMBL/GenBank/DDBJ whole genome shotgun (WGS) entry which is preliminary data.</text>
</comment>
<evidence type="ECO:0000313" key="2">
    <source>
        <dbReference type="EMBL" id="MDN4481063.1"/>
    </source>
</evidence>
<sequence length="1079" mass="118426">MTRNDAVPSTLVLPPAPADQEAILADGGVACWSEPVTIDTYAPGAPDPYPLFLERRVYQGSSGRVYPMPIVDSIDHEKAPREWQAVHLENAYVRLLLLPEIGGRIHIGYDKVAGYDFFYRNNVIKPALVGLAGPWISGGVEFNWPQHHRPGTFLPVDWRIEREDDGSVVVWHSDLDPLQRMRAQHGVRLRPGSSLVEAEVHAHNRRDTVQTFLWWANVAARVHDQYQSFFPDDVRYVADHARRAITSFPAADRPYYGVDYPALAASRVDADRIDYYANLPVPTSYMITDTAHAFFGGYDHAADAGFVHWADPSIAPGKKQWTWGDGAIGRAWDAQLTDDDGPYVELMAGVYTDNQPDFAWLAPGETKSFSQYWYPIHRIGPARQATPDAAVSVTVDDTTARVAVITTSARPECLVTVVADGTEVARWTATIGPDRPFRAEVSIDAGAALAVRVAAGDHLLVQWDAQDATVDEPWVAEAPPLPAEIDSNDELIVTATHLEQYRHPSRAAEPYLSEALNRDAADTRAHTHIGAIRLEQGRYVEAIHHLERAVARLQKRNLNTRDGEPHYLLGLALERAGRDDEADAAFARAAWLSAWRAPSSLARARIALRTGRPSDAATMAQAAAHVPEARRLIVLAQRALGLRETADASLTRLLDEDPLDPVTRALARRPAGTDPRARLDAAAELARAGGWDEALAATEASEPAEPRAFGNPEPMRLYLRASWWERIGRPASAQADRAAAAAADHSLAFPAGLDQHDALVAAITADPTDARALSLLGMWLIDAGRAADAVRILRSAIANGPDDAVTLRNLAVALMRSDGDPVEADALLERALKASPIARLVLERDALARARGLAPRHRLDLMEPHRRLVEERDDLALVYVELLLDDGREQEAWQIVSTRRFRPFEGGEGRLIDAFDRALCARARQLSETDVDAAIALLDDGFTVPQTLGEGRHPQTRPTERLVLLGDLRARAGDEDGARAAWEAARASDPFAVDPTPASERDFWRGVAHLRGNDPASADGVWRALEERADALDAAGDAPDYFATSLPELLVFDTDTAPHRALHVAQLRALAERGRRREE</sequence>
<reference evidence="2" key="1">
    <citation type="submission" date="2023-06" db="EMBL/GenBank/DDBJ databases">
        <title>Egi l300058.</title>
        <authorList>
            <person name="Gao L."/>
            <person name="Fang B.-Z."/>
            <person name="Li W.-J."/>
        </authorList>
    </citation>
    <scope>NUCLEOTIDE SEQUENCE</scope>
    <source>
        <strain evidence="2">EGI L300058</strain>
    </source>
</reference>
<name>A0ABT8GI05_9MICO</name>
<dbReference type="Proteomes" id="UP001172708">
    <property type="component" value="Unassembled WGS sequence"/>
</dbReference>
<organism evidence="2 3">
    <name type="scientific">Demequina muriae</name>
    <dbReference type="NCBI Taxonomy" id="3051664"/>
    <lineage>
        <taxon>Bacteria</taxon>
        <taxon>Bacillati</taxon>
        <taxon>Actinomycetota</taxon>
        <taxon>Actinomycetes</taxon>
        <taxon>Micrococcales</taxon>
        <taxon>Demequinaceae</taxon>
        <taxon>Demequina</taxon>
    </lineage>
</organism>
<dbReference type="SMART" id="SM00028">
    <property type="entry name" value="TPR"/>
    <property type="match status" value="4"/>
</dbReference>
<evidence type="ECO:0000313" key="3">
    <source>
        <dbReference type="Proteomes" id="UP001172708"/>
    </source>
</evidence>